<reference evidence="1" key="1">
    <citation type="submission" date="2021-02" db="EMBL/GenBank/DDBJ databases">
        <title>Strain Y2R2, a novel species of the genus Halomonas.</title>
        <authorList>
            <person name="Huang H."/>
        </authorList>
    </citation>
    <scope>NUCLEOTIDE SEQUENCE</scope>
    <source>
        <strain evidence="1">Y2R2</strain>
    </source>
</reference>
<protein>
    <submittedName>
        <fullName evidence="1">Integrase</fullName>
    </submittedName>
</protein>
<dbReference type="KEGG" id="hbh:E4T21_21375"/>
<evidence type="ECO:0000313" key="1">
    <source>
        <dbReference type="EMBL" id="QRG26815.1"/>
    </source>
</evidence>
<gene>
    <name evidence="1" type="ORF">E4T21_21375</name>
</gene>
<evidence type="ECO:0000313" key="2">
    <source>
        <dbReference type="Proteomes" id="UP000324285"/>
    </source>
</evidence>
<sequence>MPTLPERRLLIIAADGGELRKSSLDTAWQRLIKMAIEEEVISKEERFGLHDLKRRGITDTQGTRHDKQEASGHRSAAMLDVYDLSIPFVSHPGDNR</sequence>
<organism evidence="1 2">
    <name type="scientific">Halomonas binhaiensis</name>
    <dbReference type="NCBI Taxonomy" id="2562282"/>
    <lineage>
        <taxon>Bacteria</taxon>
        <taxon>Pseudomonadati</taxon>
        <taxon>Pseudomonadota</taxon>
        <taxon>Gammaproteobacteria</taxon>
        <taxon>Oceanospirillales</taxon>
        <taxon>Halomonadaceae</taxon>
        <taxon>Halomonas</taxon>
    </lineage>
</organism>
<proteinExistence type="predicted"/>
<name>A0A7U3HWT6_9GAMM</name>
<dbReference type="EMBL" id="CP038437">
    <property type="protein sequence ID" value="QRG26815.1"/>
    <property type="molecule type" value="Genomic_DNA"/>
</dbReference>
<dbReference type="AlphaFoldDB" id="A0A7U3HWT6"/>
<keyword evidence="2" id="KW-1185">Reference proteome</keyword>
<dbReference type="Proteomes" id="UP000324285">
    <property type="component" value="Chromosome"/>
</dbReference>
<accession>A0A7U3HWT6</accession>